<evidence type="ECO:0000256" key="1">
    <source>
        <dbReference type="SAM" id="Phobius"/>
    </source>
</evidence>
<gene>
    <name evidence="2" type="ORF">B0T20DRAFT_107135</name>
</gene>
<keyword evidence="1" id="KW-0812">Transmembrane</keyword>
<feature type="transmembrane region" description="Helical" evidence="1">
    <location>
        <begin position="326"/>
        <end position="347"/>
    </location>
</feature>
<keyword evidence="3" id="KW-1185">Reference proteome</keyword>
<evidence type="ECO:0000313" key="3">
    <source>
        <dbReference type="Proteomes" id="UP001281003"/>
    </source>
</evidence>
<name>A0AAE0NV63_SORBR</name>
<protein>
    <submittedName>
        <fullName evidence="2">Uncharacterized protein</fullName>
    </submittedName>
</protein>
<proteinExistence type="predicted"/>
<evidence type="ECO:0000313" key="2">
    <source>
        <dbReference type="EMBL" id="KAK3388190.1"/>
    </source>
</evidence>
<feature type="transmembrane region" description="Helical" evidence="1">
    <location>
        <begin position="261"/>
        <end position="282"/>
    </location>
</feature>
<comment type="caution">
    <text evidence="2">The sequence shown here is derived from an EMBL/GenBank/DDBJ whole genome shotgun (WGS) entry which is preliminary data.</text>
</comment>
<dbReference type="AlphaFoldDB" id="A0AAE0NV63"/>
<accession>A0AAE0NV63</accession>
<feature type="transmembrane region" description="Helical" evidence="1">
    <location>
        <begin position="353"/>
        <end position="373"/>
    </location>
</feature>
<dbReference type="Proteomes" id="UP001281003">
    <property type="component" value="Unassembled WGS sequence"/>
</dbReference>
<keyword evidence="1" id="KW-0472">Membrane</keyword>
<dbReference type="EMBL" id="JAUTDP010000017">
    <property type="protein sequence ID" value="KAK3388190.1"/>
    <property type="molecule type" value="Genomic_DNA"/>
</dbReference>
<keyword evidence="1" id="KW-1133">Transmembrane helix</keyword>
<organism evidence="2 3">
    <name type="scientific">Sordaria brevicollis</name>
    <dbReference type="NCBI Taxonomy" id="83679"/>
    <lineage>
        <taxon>Eukaryota</taxon>
        <taxon>Fungi</taxon>
        <taxon>Dikarya</taxon>
        <taxon>Ascomycota</taxon>
        <taxon>Pezizomycotina</taxon>
        <taxon>Sordariomycetes</taxon>
        <taxon>Sordariomycetidae</taxon>
        <taxon>Sordariales</taxon>
        <taxon>Sordariaceae</taxon>
        <taxon>Sordaria</taxon>
    </lineage>
</organism>
<reference evidence="2" key="1">
    <citation type="journal article" date="2023" name="Mol. Phylogenet. Evol.">
        <title>Genome-scale phylogeny and comparative genomics of the fungal order Sordariales.</title>
        <authorList>
            <person name="Hensen N."/>
            <person name="Bonometti L."/>
            <person name="Westerberg I."/>
            <person name="Brannstrom I.O."/>
            <person name="Guillou S."/>
            <person name="Cros-Aarteil S."/>
            <person name="Calhoun S."/>
            <person name="Haridas S."/>
            <person name="Kuo A."/>
            <person name="Mondo S."/>
            <person name="Pangilinan J."/>
            <person name="Riley R."/>
            <person name="LaButti K."/>
            <person name="Andreopoulos B."/>
            <person name="Lipzen A."/>
            <person name="Chen C."/>
            <person name="Yan M."/>
            <person name="Daum C."/>
            <person name="Ng V."/>
            <person name="Clum A."/>
            <person name="Steindorff A."/>
            <person name="Ohm R.A."/>
            <person name="Martin F."/>
            <person name="Silar P."/>
            <person name="Natvig D.O."/>
            <person name="Lalanne C."/>
            <person name="Gautier V."/>
            <person name="Ament-Velasquez S.L."/>
            <person name="Kruys A."/>
            <person name="Hutchinson M.I."/>
            <person name="Powell A.J."/>
            <person name="Barry K."/>
            <person name="Miller A.N."/>
            <person name="Grigoriev I.V."/>
            <person name="Debuchy R."/>
            <person name="Gladieux P."/>
            <person name="Hiltunen Thoren M."/>
            <person name="Johannesson H."/>
        </authorList>
    </citation>
    <scope>NUCLEOTIDE SEQUENCE</scope>
    <source>
        <strain evidence="2">FGSC 1904</strain>
    </source>
</reference>
<sequence>MARPKAVRKVVDTVAAAVEEAAGDAVKAADPVALATSVAMPVVEAAVEKVAQSHGEVVHVPAPLKRARLPSPVRFALVAVLSFYLESLGRSLVVEYTHGELAKVARPASSLTQNEALALAGWKLFGLALGWYGNYDGFDLAALAVLSHGPMAYLISTYYGIRASTAGAYLAVEVVSTFFPFLLLRKLSGAHAAAPGIPNRDIVVDRQIQVLTSMLSALVYSVTLFLACRTFLPNSFVLHFEGIRTIEPAQDAQLFSFNRPLTQILCLLFGVAARTLIFTPFVTASPTVKDQEVAEFDPTTATLGQTIYWNLWGYTTPTKVSVKRTAVAMLFAGVDTYLQATTVLSGVDSYGAAVYASIWTLAAMVTGLALRYVGSV</sequence>
<feature type="transmembrane region" description="Helical" evidence="1">
    <location>
        <begin position="167"/>
        <end position="184"/>
    </location>
</feature>
<feature type="transmembrane region" description="Helical" evidence="1">
    <location>
        <begin position="210"/>
        <end position="232"/>
    </location>
</feature>
<reference evidence="2" key="2">
    <citation type="submission" date="2023-07" db="EMBL/GenBank/DDBJ databases">
        <authorList>
            <consortium name="Lawrence Berkeley National Laboratory"/>
            <person name="Haridas S."/>
            <person name="Hensen N."/>
            <person name="Bonometti L."/>
            <person name="Westerberg I."/>
            <person name="Brannstrom I.O."/>
            <person name="Guillou S."/>
            <person name="Cros-Aarteil S."/>
            <person name="Calhoun S."/>
            <person name="Kuo A."/>
            <person name="Mondo S."/>
            <person name="Pangilinan J."/>
            <person name="Riley R."/>
            <person name="LaButti K."/>
            <person name="Andreopoulos B."/>
            <person name="Lipzen A."/>
            <person name="Chen C."/>
            <person name="Yanf M."/>
            <person name="Daum C."/>
            <person name="Ng V."/>
            <person name="Clum A."/>
            <person name="Steindorff A."/>
            <person name="Ohm R."/>
            <person name="Martin F."/>
            <person name="Silar P."/>
            <person name="Natvig D."/>
            <person name="Lalanne C."/>
            <person name="Gautier V."/>
            <person name="Ament-velasquez S.L."/>
            <person name="Kruys A."/>
            <person name="Hutchinson M.I."/>
            <person name="Powell A.J."/>
            <person name="Barry K."/>
            <person name="Miller A.N."/>
            <person name="Grigoriev I.V."/>
            <person name="Debuchy R."/>
            <person name="Gladieux P."/>
            <person name="Thoren M.H."/>
            <person name="Johannesson H."/>
        </authorList>
    </citation>
    <scope>NUCLEOTIDE SEQUENCE</scope>
    <source>
        <strain evidence="2">FGSC 1904</strain>
    </source>
</reference>